<feature type="compositionally biased region" description="Gly residues" evidence="1">
    <location>
        <begin position="246"/>
        <end position="265"/>
    </location>
</feature>
<name>D8LI53_ECTSI</name>
<reference evidence="2 3" key="1">
    <citation type="journal article" date="2010" name="Nature">
        <title>The Ectocarpus genome and the independent evolution of multicellularity in brown algae.</title>
        <authorList>
            <person name="Cock J.M."/>
            <person name="Sterck L."/>
            <person name="Rouze P."/>
            <person name="Scornet D."/>
            <person name="Allen A.E."/>
            <person name="Amoutzias G."/>
            <person name="Anthouard V."/>
            <person name="Artiguenave F."/>
            <person name="Aury J.M."/>
            <person name="Badger J.H."/>
            <person name="Beszteri B."/>
            <person name="Billiau K."/>
            <person name="Bonnet E."/>
            <person name="Bothwell J.H."/>
            <person name="Bowler C."/>
            <person name="Boyen C."/>
            <person name="Brownlee C."/>
            <person name="Carrano C.J."/>
            <person name="Charrier B."/>
            <person name="Cho G.Y."/>
            <person name="Coelho S.M."/>
            <person name="Collen J."/>
            <person name="Corre E."/>
            <person name="Da Silva C."/>
            <person name="Delage L."/>
            <person name="Delaroque N."/>
            <person name="Dittami S.M."/>
            <person name="Doulbeau S."/>
            <person name="Elias M."/>
            <person name="Farnham G."/>
            <person name="Gachon C.M."/>
            <person name="Gschloessl B."/>
            <person name="Heesch S."/>
            <person name="Jabbari K."/>
            <person name="Jubin C."/>
            <person name="Kawai H."/>
            <person name="Kimura K."/>
            <person name="Kloareg B."/>
            <person name="Kupper F.C."/>
            <person name="Lang D."/>
            <person name="Le Bail A."/>
            <person name="Leblanc C."/>
            <person name="Lerouge P."/>
            <person name="Lohr M."/>
            <person name="Lopez P.J."/>
            <person name="Martens C."/>
            <person name="Maumus F."/>
            <person name="Michel G."/>
            <person name="Miranda-Saavedra D."/>
            <person name="Morales J."/>
            <person name="Moreau H."/>
            <person name="Motomura T."/>
            <person name="Nagasato C."/>
            <person name="Napoli C.A."/>
            <person name="Nelson D.R."/>
            <person name="Nyvall-Collen P."/>
            <person name="Peters A.F."/>
            <person name="Pommier C."/>
            <person name="Potin P."/>
            <person name="Poulain J."/>
            <person name="Quesneville H."/>
            <person name="Read B."/>
            <person name="Rensing S.A."/>
            <person name="Ritter A."/>
            <person name="Rousvoal S."/>
            <person name="Samanta M."/>
            <person name="Samson G."/>
            <person name="Schroeder D.C."/>
            <person name="Segurens B."/>
            <person name="Strittmatter M."/>
            <person name="Tonon T."/>
            <person name="Tregear J.W."/>
            <person name="Valentin K."/>
            <person name="von Dassow P."/>
            <person name="Yamagishi T."/>
            <person name="Van de Peer Y."/>
            <person name="Wincker P."/>
        </authorList>
    </citation>
    <scope>NUCLEOTIDE SEQUENCE [LARGE SCALE GENOMIC DNA]</scope>
    <source>
        <strain evidence="3">Ec32 / CCAP1310/4</strain>
    </source>
</reference>
<feature type="compositionally biased region" description="Gly residues" evidence="1">
    <location>
        <begin position="201"/>
        <end position="212"/>
    </location>
</feature>
<feature type="region of interest" description="Disordered" evidence="1">
    <location>
        <begin position="156"/>
        <end position="304"/>
    </location>
</feature>
<dbReference type="InParanoid" id="D8LI53"/>
<feature type="compositionally biased region" description="Gly residues" evidence="1">
    <location>
        <begin position="275"/>
        <end position="290"/>
    </location>
</feature>
<organism evidence="2 3">
    <name type="scientific">Ectocarpus siliculosus</name>
    <name type="common">Brown alga</name>
    <name type="synonym">Conferva siliculosa</name>
    <dbReference type="NCBI Taxonomy" id="2880"/>
    <lineage>
        <taxon>Eukaryota</taxon>
        <taxon>Sar</taxon>
        <taxon>Stramenopiles</taxon>
        <taxon>Ochrophyta</taxon>
        <taxon>PX clade</taxon>
        <taxon>Phaeophyceae</taxon>
        <taxon>Ectocarpales</taxon>
        <taxon>Ectocarpaceae</taxon>
        <taxon>Ectocarpus</taxon>
    </lineage>
</organism>
<sequence>MPEPMSGTSGSGYKVRVADVDGPQDADCSDEFYLIASAEAPVVGGPDAPYLIVTSPSTGDMAQAGGEYTVEFDYDNGVGSRVDRFKIDLYSIGGTGDCGTWVMNLCDKEAIGCKDSMGDYDVEIPDTVVDGMYSIRVGRFEDDALYGCSGEFEIVGSSSGEGSGEGSGGDGGAGSGSGSTSSESGYGGGVGVGSSGSSSANGGGSGSGGGSMGSSSAYGEGDGEGGGVIGGGDGGTGEGEGEGDDLVGGGVSSGSGAGAGSGGSGSSAYGEGDGEGSGVIDGGDGGTGEGGGEDDDLTGGGGSS</sequence>
<accession>D8LI53</accession>
<feature type="compositionally biased region" description="Gly residues" evidence="1">
    <location>
        <begin position="159"/>
        <end position="177"/>
    </location>
</feature>
<dbReference type="AlphaFoldDB" id="D8LI53"/>
<feature type="compositionally biased region" description="Gly residues" evidence="1">
    <location>
        <begin position="185"/>
        <end position="194"/>
    </location>
</feature>
<evidence type="ECO:0000313" key="2">
    <source>
        <dbReference type="EMBL" id="CBN79389.1"/>
    </source>
</evidence>
<protein>
    <submittedName>
        <fullName evidence="2">EsV-1-163</fullName>
    </submittedName>
</protein>
<dbReference type="EMBL" id="FN649760">
    <property type="protein sequence ID" value="CBN79389.1"/>
    <property type="molecule type" value="Genomic_DNA"/>
</dbReference>
<evidence type="ECO:0000256" key="1">
    <source>
        <dbReference type="SAM" id="MobiDB-lite"/>
    </source>
</evidence>
<proteinExistence type="predicted"/>
<dbReference type="OrthoDB" id="10473139at2759"/>
<dbReference type="Proteomes" id="UP000002630">
    <property type="component" value="Unassembled WGS sequence"/>
</dbReference>
<keyword evidence="3" id="KW-1185">Reference proteome</keyword>
<evidence type="ECO:0000313" key="3">
    <source>
        <dbReference type="Proteomes" id="UP000002630"/>
    </source>
</evidence>
<gene>
    <name evidence="2" type="ORF">Esi_0202_0029</name>
</gene>
<feature type="compositionally biased region" description="Gly residues" evidence="1">
    <location>
        <begin position="224"/>
        <end position="238"/>
    </location>
</feature>